<keyword evidence="7" id="KW-1185">Reference proteome</keyword>
<keyword evidence="1" id="KW-0805">Transcription regulation</keyword>
<evidence type="ECO:0000259" key="5">
    <source>
        <dbReference type="PROSITE" id="PS01124"/>
    </source>
</evidence>
<evidence type="ECO:0000256" key="1">
    <source>
        <dbReference type="ARBA" id="ARBA00023015"/>
    </source>
</evidence>
<feature type="transmembrane region" description="Helical" evidence="4">
    <location>
        <begin position="58"/>
        <end position="77"/>
    </location>
</feature>
<feature type="domain" description="HTH araC/xylS-type" evidence="5">
    <location>
        <begin position="245"/>
        <end position="346"/>
    </location>
</feature>
<dbReference type="Gene3D" id="1.10.10.60">
    <property type="entry name" value="Homeodomain-like"/>
    <property type="match status" value="1"/>
</dbReference>
<organism evidence="6 7">
    <name type="scientific">Pseudoxanthomonas mexicana</name>
    <dbReference type="NCBI Taxonomy" id="128785"/>
    <lineage>
        <taxon>Bacteria</taxon>
        <taxon>Pseudomonadati</taxon>
        <taxon>Pseudomonadota</taxon>
        <taxon>Gammaproteobacteria</taxon>
        <taxon>Lysobacterales</taxon>
        <taxon>Lysobacteraceae</taxon>
        <taxon>Pseudoxanthomonas</taxon>
    </lineage>
</organism>
<keyword evidence="4" id="KW-0472">Membrane</keyword>
<dbReference type="RefSeq" id="WP_185895932.1">
    <property type="nucleotide sequence ID" value="NZ_CP060028.1"/>
</dbReference>
<evidence type="ECO:0000313" key="7">
    <source>
        <dbReference type="Proteomes" id="UP000515506"/>
    </source>
</evidence>
<dbReference type="SUPFAM" id="SSF46689">
    <property type="entry name" value="Homeodomain-like"/>
    <property type="match status" value="1"/>
</dbReference>
<dbReference type="SMART" id="SM00342">
    <property type="entry name" value="HTH_ARAC"/>
    <property type="match status" value="1"/>
</dbReference>
<evidence type="ECO:0000313" key="6">
    <source>
        <dbReference type="EMBL" id="QND80743.1"/>
    </source>
</evidence>
<dbReference type="PROSITE" id="PS01124">
    <property type="entry name" value="HTH_ARAC_FAMILY_2"/>
    <property type="match status" value="1"/>
</dbReference>
<feature type="transmembrane region" description="Helical" evidence="4">
    <location>
        <begin position="89"/>
        <end position="108"/>
    </location>
</feature>
<keyword evidence="2" id="KW-0238">DNA-binding</keyword>
<feature type="transmembrane region" description="Helical" evidence="4">
    <location>
        <begin position="120"/>
        <end position="141"/>
    </location>
</feature>
<keyword evidence="4" id="KW-0812">Transmembrane</keyword>
<name>A0ABX6RE08_PSEMX</name>
<feature type="transmembrane region" description="Helical" evidence="4">
    <location>
        <begin position="6"/>
        <end position="25"/>
    </location>
</feature>
<feature type="transmembrane region" description="Helical" evidence="4">
    <location>
        <begin position="32"/>
        <end position="52"/>
    </location>
</feature>
<sequence length="363" mass="38559">MQEWQAIATGAAVAVAVASLLVLVGQRTRRDAEIVFAVVSGSMALSLMSPWMDGAPAWMRWAVAIGGSATCNGFWLVSRALFRGDGGVSRVHVLVAGGVALLIAAYRGGTLGTHGAASPWVAGVESLLTLASSTLLALTFLEALRGGWSLLPRAERRLRMAFMLLFATCVLTVTLLGALAAAWPSLASVRAGVIPLCAMAMILFTHAALWHRRRAPVATVASQPTPRATPGPLSDEDARLARALQRQLDTLQVYREPELKVADLAHRLGTAEHRLSRLITQGLGEKNFNQMINRHRIAYACARLADADDDATILDISGDAGFASLGPFNRAFKAATGCTPTAYRAAHRTTPGAVDMLQTDARS</sequence>
<protein>
    <submittedName>
        <fullName evidence="6">Helix-turn-helix transcriptional regulator</fullName>
    </submittedName>
</protein>
<dbReference type="Proteomes" id="UP000515506">
    <property type="component" value="Chromosome"/>
</dbReference>
<dbReference type="EMBL" id="CP060028">
    <property type="protein sequence ID" value="QND80743.1"/>
    <property type="molecule type" value="Genomic_DNA"/>
</dbReference>
<feature type="transmembrane region" description="Helical" evidence="4">
    <location>
        <begin position="162"/>
        <end position="183"/>
    </location>
</feature>
<evidence type="ECO:0000256" key="4">
    <source>
        <dbReference type="SAM" id="Phobius"/>
    </source>
</evidence>
<keyword evidence="3" id="KW-0804">Transcription</keyword>
<gene>
    <name evidence="6" type="ORF">H4W19_02780</name>
</gene>
<evidence type="ECO:0000256" key="2">
    <source>
        <dbReference type="ARBA" id="ARBA00023125"/>
    </source>
</evidence>
<dbReference type="PANTHER" id="PTHR43280:SF29">
    <property type="entry name" value="ARAC-FAMILY TRANSCRIPTIONAL REGULATOR"/>
    <property type="match status" value="1"/>
</dbReference>
<proteinExistence type="predicted"/>
<accession>A0ABX6RE08</accession>
<dbReference type="InterPro" id="IPR018060">
    <property type="entry name" value="HTH_AraC"/>
</dbReference>
<dbReference type="PANTHER" id="PTHR43280">
    <property type="entry name" value="ARAC-FAMILY TRANSCRIPTIONAL REGULATOR"/>
    <property type="match status" value="1"/>
</dbReference>
<evidence type="ECO:0000256" key="3">
    <source>
        <dbReference type="ARBA" id="ARBA00023163"/>
    </source>
</evidence>
<dbReference type="InterPro" id="IPR009057">
    <property type="entry name" value="Homeodomain-like_sf"/>
</dbReference>
<keyword evidence="4" id="KW-1133">Transmembrane helix</keyword>
<reference evidence="6 7" key="1">
    <citation type="submission" date="2020-08" db="EMBL/GenBank/DDBJ databases">
        <title>Streptomycin resistant and MDR strain, P. mexicana.</title>
        <authorList>
            <person name="Ganesh-kumar S."/>
            <person name="Zhe T."/>
            <person name="Yu Z."/>
            <person name="Min Y."/>
        </authorList>
    </citation>
    <scope>NUCLEOTIDE SEQUENCE [LARGE SCALE GENOMIC DNA]</scope>
    <source>
        <strain evidence="6 7">GTZY</strain>
    </source>
</reference>
<dbReference type="Pfam" id="PF12833">
    <property type="entry name" value="HTH_18"/>
    <property type="match status" value="1"/>
</dbReference>
<feature type="transmembrane region" description="Helical" evidence="4">
    <location>
        <begin position="189"/>
        <end position="209"/>
    </location>
</feature>